<dbReference type="Proteomes" id="UP000555552">
    <property type="component" value="Unassembled WGS sequence"/>
</dbReference>
<accession>A0A849BP41</accession>
<dbReference type="InterPro" id="IPR028082">
    <property type="entry name" value="Peripla_BP_I"/>
</dbReference>
<dbReference type="InterPro" id="IPR046335">
    <property type="entry name" value="LacI/GalR-like_sensor"/>
</dbReference>
<dbReference type="GO" id="GO:0000976">
    <property type="term" value="F:transcription cis-regulatory region binding"/>
    <property type="evidence" value="ECO:0007669"/>
    <property type="project" value="TreeGrafter"/>
</dbReference>
<dbReference type="Gene3D" id="3.40.50.2300">
    <property type="match status" value="2"/>
</dbReference>
<name>A0A849BP41_9ACTN</name>
<dbReference type="PANTHER" id="PTHR30146">
    <property type="entry name" value="LACI-RELATED TRANSCRIPTIONAL REPRESSOR"/>
    <property type="match status" value="1"/>
</dbReference>
<feature type="domain" description="Transcriptional regulator LacI/GalR-like sensor" evidence="5">
    <location>
        <begin position="139"/>
        <end position="301"/>
    </location>
</feature>
<dbReference type="GO" id="GO:0003700">
    <property type="term" value="F:DNA-binding transcription factor activity"/>
    <property type="evidence" value="ECO:0007669"/>
    <property type="project" value="TreeGrafter"/>
</dbReference>
<dbReference type="RefSeq" id="WP_171202910.1">
    <property type="nucleotide sequence ID" value="NZ_JABEMA010000096.1"/>
</dbReference>
<evidence type="ECO:0000256" key="3">
    <source>
        <dbReference type="ARBA" id="ARBA00023163"/>
    </source>
</evidence>
<protein>
    <submittedName>
        <fullName evidence="6">Substrate-binding domain-containing protein</fullName>
    </submittedName>
</protein>
<evidence type="ECO:0000313" key="6">
    <source>
        <dbReference type="EMBL" id="NNH23083.1"/>
    </source>
</evidence>
<comment type="caution">
    <text evidence="6">The sequence shown here is derived from an EMBL/GenBank/DDBJ whole genome shotgun (WGS) entry which is preliminary data.</text>
</comment>
<gene>
    <name evidence="6" type="ORF">HLB09_08255</name>
</gene>
<keyword evidence="2" id="KW-0238">DNA-binding</keyword>
<sequence>DARPAAGAPTAPAGAGERTGGARPRRFGALVPSLDYYWPEVLRGAEEAAAALGTQVVLRASSYEAVDERPQLALLLDSGVAGLLVALRTDAPSAASTVDWLVGTGVPLVLLERSATTGPHAAVVESVVTDHVLGAAMAVRHLAALGHRRVALVTTEQSPTSPHLQRGWAEALREAGLHRPDDLERWVPSTRSPDLGAALDEVVERCLATGTTAVLAHADAEAVALVARLEARGLSVPEDLSVVAYDDEVASLVQPPLTAVRPPRRSVGRAAVELLAARVADPARPAHRVLVSPALRVRASTAAPPARPGDAR</sequence>
<feature type="compositionally biased region" description="Low complexity" evidence="4">
    <location>
        <begin position="1"/>
        <end position="16"/>
    </location>
</feature>
<feature type="non-terminal residue" evidence="6">
    <location>
        <position position="1"/>
    </location>
</feature>
<dbReference type="SUPFAM" id="SSF53822">
    <property type="entry name" value="Periplasmic binding protein-like I"/>
    <property type="match status" value="1"/>
</dbReference>
<evidence type="ECO:0000256" key="4">
    <source>
        <dbReference type="SAM" id="MobiDB-lite"/>
    </source>
</evidence>
<feature type="region of interest" description="Disordered" evidence="4">
    <location>
        <begin position="1"/>
        <end position="24"/>
    </location>
</feature>
<evidence type="ECO:0000256" key="1">
    <source>
        <dbReference type="ARBA" id="ARBA00023015"/>
    </source>
</evidence>
<evidence type="ECO:0000256" key="2">
    <source>
        <dbReference type="ARBA" id="ARBA00023125"/>
    </source>
</evidence>
<keyword evidence="1" id="KW-0805">Transcription regulation</keyword>
<proteinExistence type="predicted"/>
<keyword evidence="3" id="KW-0804">Transcription</keyword>
<evidence type="ECO:0000259" key="5">
    <source>
        <dbReference type="Pfam" id="PF13377"/>
    </source>
</evidence>
<dbReference type="Pfam" id="PF13377">
    <property type="entry name" value="Peripla_BP_3"/>
    <property type="match status" value="1"/>
</dbReference>
<dbReference type="EMBL" id="JABEMA010000096">
    <property type="protein sequence ID" value="NNH23083.1"/>
    <property type="molecule type" value="Genomic_DNA"/>
</dbReference>
<dbReference type="AlphaFoldDB" id="A0A849BP41"/>
<evidence type="ECO:0000313" key="7">
    <source>
        <dbReference type="Proteomes" id="UP000555552"/>
    </source>
</evidence>
<organism evidence="6 7">
    <name type="scientific">Pseudokineococcus marinus</name>
    <dbReference type="NCBI Taxonomy" id="351215"/>
    <lineage>
        <taxon>Bacteria</taxon>
        <taxon>Bacillati</taxon>
        <taxon>Actinomycetota</taxon>
        <taxon>Actinomycetes</taxon>
        <taxon>Kineosporiales</taxon>
        <taxon>Kineosporiaceae</taxon>
        <taxon>Pseudokineococcus</taxon>
    </lineage>
</organism>
<dbReference type="PANTHER" id="PTHR30146:SF155">
    <property type="entry name" value="ALANINE RACEMASE"/>
    <property type="match status" value="1"/>
</dbReference>
<keyword evidence="7" id="KW-1185">Reference proteome</keyword>
<reference evidence="6 7" key="1">
    <citation type="submission" date="2020-05" db="EMBL/GenBank/DDBJ databases">
        <title>MicrobeNet Type strains.</title>
        <authorList>
            <person name="Nicholson A.C."/>
        </authorList>
    </citation>
    <scope>NUCLEOTIDE SEQUENCE [LARGE SCALE GENOMIC DNA]</scope>
    <source>
        <strain evidence="6 7">JCM 14547</strain>
    </source>
</reference>